<accession>A0A081L6C7</accession>
<dbReference type="AlphaFoldDB" id="A0A081L6C7"/>
<keyword evidence="3" id="KW-1185">Reference proteome</keyword>
<gene>
    <name evidence="2" type="ORF">BA70_16480</name>
</gene>
<dbReference type="OrthoDB" id="8657476at2"/>
<dbReference type="Gene3D" id="3.40.1580.10">
    <property type="entry name" value="SMI1/KNR4-like"/>
    <property type="match status" value="1"/>
</dbReference>
<dbReference type="EMBL" id="JOTP01000051">
    <property type="protein sequence ID" value="KEP24803.1"/>
    <property type="molecule type" value="Genomic_DNA"/>
</dbReference>
<proteinExistence type="predicted"/>
<evidence type="ECO:0000313" key="2">
    <source>
        <dbReference type="EMBL" id="KEP24803.1"/>
    </source>
</evidence>
<feature type="domain" description="Knr4/Smi1-like" evidence="1">
    <location>
        <begin position="17"/>
        <end position="145"/>
    </location>
</feature>
<reference evidence="2 3" key="1">
    <citation type="submission" date="2012-09" db="EMBL/GenBank/DDBJ databases">
        <title>Genome Sequence of Bacillus sp. DW5-4.</title>
        <authorList>
            <person name="Lai Q."/>
            <person name="Liu Y."/>
            <person name="Shao Z."/>
        </authorList>
    </citation>
    <scope>NUCLEOTIDE SEQUENCE [LARGE SCALE GENOMIC DNA]</scope>
    <source>
        <strain evidence="2 3">DW5-4</strain>
    </source>
</reference>
<name>A0A081L6C7_9BACI</name>
<dbReference type="Pfam" id="PF09346">
    <property type="entry name" value="SMI1_KNR4"/>
    <property type="match status" value="1"/>
</dbReference>
<organism evidence="2 3">
    <name type="scientific">Bacillus zhangzhouensis</name>
    <dbReference type="NCBI Taxonomy" id="1178540"/>
    <lineage>
        <taxon>Bacteria</taxon>
        <taxon>Bacillati</taxon>
        <taxon>Bacillota</taxon>
        <taxon>Bacilli</taxon>
        <taxon>Bacillales</taxon>
        <taxon>Bacillaceae</taxon>
        <taxon>Bacillus</taxon>
    </lineage>
</organism>
<comment type="caution">
    <text evidence="2">The sequence shown here is derived from an EMBL/GenBank/DDBJ whole genome shotgun (WGS) entry which is preliminary data.</text>
</comment>
<dbReference type="SMART" id="SM00860">
    <property type="entry name" value="SMI1_KNR4"/>
    <property type="match status" value="1"/>
</dbReference>
<dbReference type="InterPro" id="IPR018958">
    <property type="entry name" value="Knr4/Smi1-like_dom"/>
</dbReference>
<evidence type="ECO:0000259" key="1">
    <source>
        <dbReference type="SMART" id="SM00860"/>
    </source>
</evidence>
<dbReference type="InterPro" id="IPR037883">
    <property type="entry name" value="Knr4/Smi1-like_sf"/>
</dbReference>
<dbReference type="eggNOG" id="COG0457">
    <property type="taxonomic scope" value="Bacteria"/>
</dbReference>
<dbReference type="SUPFAM" id="SSF160631">
    <property type="entry name" value="SMI1/KNR4-like"/>
    <property type="match status" value="1"/>
</dbReference>
<protein>
    <recommendedName>
        <fullName evidence="1">Knr4/Smi1-like domain-containing protein</fullName>
    </recommendedName>
</protein>
<dbReference type="RefSeq" id="WP_034325204.1">
    <property type="nucleotide sequence ID" value="NZ_JOTP01000051.1"/>
</dbReference>
<evidence type="ECO:0000313" key="3">
    <source>
        <dbReference type="Proteomes" id="UP000028091"/>
    </source>
</evidence>
<sequence>MKQFWANQSDDPYTLKKISEKDILKTEKKLGVKLPQEYKNLVLEQNGGYLECNAFPTDRPTSWAEDHIQFDHLLGIGKKEGILESDYLIKEWGLPKDIILISGDGHSWVALDYRNTIENPPVHFFDLETEEDFKIADSFNEFISKLYIDDSDDSEPDLEGLDPEDYELTYISPDDPDAITKDEVNRIFEKNNEELFSNLKLFPIQNYDDLIWLLKKIETHTNSTNDVDGALELGLVLDTVATYKKNLILENKESLETFKSIISNLNRLNDSDVEIIVNQLEDFIE</sequence>
<dbReference type="Proteomes" id="UP000028091">
    <property type="component" value="Unassembled WGS sequence"/>
</dbReference>